<name>A0AA40E3Q5_9PEZI</name>
<proteinExistence type="predicted"/>
<feature type="compositionally biased region" description="Basic and acidic residues" evidence="1">
    <location>
        <begin position="97"/>
        <end position="108"/>
    </location>
</feature>
<feature type="region of interest" description="Disordered" evidence="1">
    <location>
        <begin position="91"/>
        <end position="112"/>
    </location>
</feature>
<protein>
    <submittedName>
        <fullName evidence="3">Uncharacterized protein</fullName>
    </submittedName>
</protein>
<evidence type="ECO:0000313" key="4">
    <source>
        <dbReference type="Proteomes" id="UP001172102"/>
    </source>
</evidence>
<evidence type="ECO:0000256" key="1">
    <source>
        <dbReference type="SAM" id="MobiDB-lite"/>
    </source>
</evidence>
<feature type="signal peptide" evidence="2">
    <location>
        <begin position="1"/>
        <end position="17"/>
    </location>
</feature>
<dbReference type="EMBL" id="JAUKUA010000002">
    <property type="protein sequence ID" value="KAK0725960.1"/>
    <property type="molecule type" value="Genomic_DNA"/>
</dbReference>
<keyword evidence="4" id="KW-1185">Reference proteome</keyword>
<keyword evidence="2" id="KW-0732">Signal</keyword>
<dbReference type="Proteomes" id="UP001172102">
    <property type="component" value="Unassembled WGS sequence"/>
</dbReference>
<feature type="chain" id="PRO_5041454019" evidence="2">
    <location>
        <begin position="18"/>
        <end position="217"/>
    </location>
</feature>
<gene>
    <name evidence="3" type="ORF">B0H67DRAFT_144005</name>
</gene>
<evidence type="ECO:0000313" key="3">
    <source>
        <dbReference type="EMBL" id="KAK0725960.1"/>
    </source>
</evidence>
<sequence length="217" mass="23828">MLFIGIVTLRVEELASAFVPTPRTTVKDLEGQDDPAHQLMLKVCATSNQPARCFGLPFLEPPCLAAASCSGQRKLQIFHVQSKHLSSILSRNFSPTDSRHNTAMEQKNKQTPVSSKKKSFSIYYCPLRSISGSHIAAGSISRKAPPLPVRYSCAPICPSSLAEHSPATGPHALASPFSPNRCHRHSERRNTRCRTPGHWSRLSCRHCSSSSARAVRD</sequence>
<evidence type="ECO:0000256" key="2">
    <source>
        <dbReference type="SAM" id="SignalP"/>
    </source>
</evidence>
<comment type="caution">
    <text evidence="3">The sequence shown here is derived from an EMBL/GenBank/DDBJ whole genome shotgun (WGS) entry which is preliminary data.</text>
</comment>
<dbReference type="AlphaFoldDB" id="A0AA40E3Q5"/>
<accession>A0AA40E3Q5</accession>
<organism evidence="3 4">
    <name type="scientific">Lasiosphaeris hirsuta</name>
    <dbReference type="NCBI Taxonomy" id="260670"/>
    <lineage>
        <taxon>Eukaryota</taxon>
        <taxon>Fungi</taxon>
        <taxon>Dikarya</taxon>
        <taxon>Ascomycota</taxon>
        <taxon>Pezizomycotina</taxon>
        <taxon>Sordariomycetes</taxon>
        <taxon>Sordariomycetidae</taxon>
        <taxon>Sordariales</taxon>
        <taxon>Lasiosphaeriaceae</taxon>
        <taxon>Lasiosphaeris</taxon>
    </lineage>
</organism>
<reference evidence="3" key="1">
    <citation type="submission" date="2023-06" db="EMBL/GenBank/DDBJ databases">
        <title>Genome-scale phylogeny and comparative genomics of the fungal order Sordariales.</title>
        <authorList>
            <consortium name="Lawrence Berkeley National Laboratory"/>
            <person name="Hensen N."/>
            <person name="Bonometti L."/>
            <person name="Westerberg I."/>
            <person name="Brannstrom I.O."/>
            <person name="Guillou S."/>
            <person name="Cros-Aarteil S."/>
            <person name="Calhoun S."/>
            <person name="Haridas S."/>
            <person name="Kuo A."/>
            <person name="Mondo S."/>
            <person name="Pangilinan J."/>
            <person name="Riley R."/>
            <person name="Labutti K."/>
            <person name="Andreopoulos B."/>
            <person name="Lipzen A."/>
            <person name="Chen C."/>
            <person name="Yanf M."/>
            <person name="Daum C."/>
            <person name="Ng V."/>
            <person name="Clum A."/>
            <person name="Steindorff A."/>
            <person name="Ohm R."/>
            <person name="Martin F."/>
            <person name="Silar P."/>
            <person name="Natvig D."/>
            <person name="Lalanne C."/>
            <person name="Gautier V."/>
            <person name="Ament-Velasquez S.L."/>
            <person name="Kruys A."/>
            <person name="Hutchinson M.I."/>
            <person name="Powell A.J."/>
            <person name="Barry K."/>
            <person name="Miller A.N."/>
            <person name="Grigoriev I.V."/>
            <person name="Debuchy R."/>
            <person name="Gladieux P."/>
            <person name="Thoren M.H."/>
            <person name="Johannesson H."/>
        </authorList>
    </citation>
    <scope>NUCLEOTIDE SEQUENCE</scope>
    <source>
        <strain evidence="3">SMH4607-1</strain>
    </source>
</reference>
<feature type="region of interest" description="Disordered" evidence="1">
    <location>
        <begin position="167"/>
        <end position="198"/>
    </location>
</feature>